<evidence type="ECO:0000313" key="2">
    <source>
        <dbReference type="EMBL" id="GMH12987.1"/>
    </source>
</evidence>
<evidence type="ECO:0000256" key="1">
    <source>
        <dbReference type="SAM" id="MobiDB-lite"/>
    </source>
</evidence>
<proteinExistence type="predicted"/>
<feature type="compositionally biased region" description="Polar residues" evidence="1">
    <location>
        <begin position="56"/>
        <end position="65"/>
    </location>
</feature>
<dbReference type="Proteomes" id="UP001279734">
    <property type="component" value="Unassembled WGS sequence"/>
</dbReference>
<dbReference type="AlphaFoldDB" id="A0AAD3XPV4"/>
<feature type="region of interest" description="Disordered" evidence="1">
    <location>
        <begin position="1"/>
        <end position="20"/>
    </location>
</feature>
<accession>A0AAD3XPV4</accession>
<feature type="compositionally biased region" description="Polar residues" evidence="1">
    <location>
        <begin position="76"/>
        <end position="86"/>
    </location>
</feature>
<evidence type="ECO:0000313" key="3">
    <source>
        <dbReference type="Proteomes" id="UP001279734"/>
    </source>
</evidence>
<keyword evidence="3" id="KW-1185">Reference proteome</keyword>
<sequence>MYQNPAKTSPSFAANPPSTVSAALQDVEAKWPPKNPLPSDGRLTPSKQEKKDHSTMAPNMANQMPTAADSKEKIGNKSSAAAQQIS</sequence>
<dbReference type="EMBL" id="BSYO01000012">
    <property type="protein sequence ID" value="GMH12987.1"/>
    <property type="molecule type" value="Genomic_DNA"/>
</dbReference>
<name>A0AAD3XPV4_NEPGR</name>
<comment type="caution">
    <text evidence="2">The sequence shown here is derived from an EMBL/GenBank/DDBJ whole genome shotgun (WGS) entry which is preliminary data.</text>
</comment>
<gene>
    <name evidence="2" type="ORF">Nepgr_014828</name>
</gene>
<feature type="region of interest" description="Disordered" evidence="1">
    <location>
        <begin position="26"/>
        <end position="86"/>
    </location>
</feature>
<protein>
    <submittedName>
        <fullName evidence="2">Uncharacterized protein</fullName>
    </submittedName>
</protein>
<organism evidence="2 3">
    <name type="scientific">Nepenthes gracilis</name>
    <name type="common">Slender pitcher plant</name>
    <dbReference type="NCBI Taxonomy" id="150966"/>
    <lineage>
        <taxon>Eukaryota</taxon>
        <taxon>Viridiplantae</taxon>
        <taxon>Streptophyta</taxon>
        <taxon>Embryophyta</taxon>
        <taxon>Tracheophyta</taxon>
        <taxon>Spermatophyta</taxon>
        <taxon>Magnoliopsida</taxon>
        <taxon>eudicotyledons</taxon>
        <taxon>Gunneridae</taxon>
        <taxon>Pentapetalae</taxon>
        <taxon>Caryophyllales</taxon>
        <taxon>Nepenthaceae</taxon>
        <taxon>Nepenthes</taxon>
    </lineage>
</organism>
<reference evidence="2" key="1">
    <citation type="submission" date="2023-05" db="EMBL/GenBank/DDBJ databases">
        <title>Nepenthes gracilis genome sequencing.</title>
        <authorList>
            <person name="Fukushima K."/>
        </authorList>
    </citation>
    <scope>NUCLEOTIDE SEQUENCE</scope>
    <source>
        <strain evidence="2">SING2019-196</strain>
    </source>
</reference>